<feature type="transmembrane region" description="Helical" evidence="5">
    <location>
        <begin position="189"/>
        <end position="206"/>
    </location>
</feature>
<evidence type="ECO:0000313" key="7">
    <source>
        <dbReference type="EMBL" id="KYC67055.1"/>
    </source>
</evidence>
<feature type="transmembrane region" description="Helical" evidence="5">
    <location>
        <begin position="66"/>
        <end position="85"/>
    </location>
</feature>
<dbReference type="InterPro" id="IPR007016">
    <property type="entry name" value="O-antigen_ligase-rel_domated"/>
</dbReference>
<keyword evidence="4 5" id="KW-0472">Membrane</keyword>
<name>A0A150KBS7_HEYCO</name>
<gene>
    <name evidence="7" type="ORF">B4099_1049</name>
</gene>
<evidence type="ECO:0000256" key="1">
    <source>
        <dbReference type="ARBA" id="ARBA00004141"/>
    </source>
</evidence>
<dbReference type="Pfam" id="PF04932">
    <property type="entry name" value="Wzy_C"/>
    <property type="match status" value="1"/>
</dbReference>
<dbReference type="Proteomes" id="UP000075304">
    <property type="component" value="Unassembled WGS sequence"/>
</dbReference>
<dbReference type="InterPro" id="IPR051533">
    <property type="entry name" value="WaaL-like"/>
</dbReference>
<comment type="caution">
    <text evidence="7">The sequence shown here is derived from an EMBL/GenBank/DDBJ whole genome shotgun (WGS) entry which is preliminary data.</text>
</comment>
<keyword evidence="3 5" id="KW-1133">Transmembrane helix</keyword>
<feature type="transmembrane region" description="Helical" evidence="5">
    <location>
        <begin position="296"/>
        <end position="316"/>
    </location>
</feature>
<dbReference type="RefSeq" id="WP_061575222.1">
    <property type="nucleotide sequence ID" value="NZ_LQYI01000075.1"/>
</dbReference>
<feature type="domain" description="O-antigen ligase-related" evidence="6">
    <location>
        <begin position="173"/>
        <end position="305"/>
    </location>
</feature>
<evidence type="ECO:0000256" key="4">
    <source>
        <dbReference type="ARBA" id="ARBA00023136"/>
    </source>
</evidence>
<reference evidence="7 8" key="1">
    <citation type="submission" date="2016-01" db="EMBL/GenBank/DDBJ databases">
        <title>Genome Sequences of Twelve Sporeforming Bacillus Species Isolated from Foods.</title>
        <authorList>
            <person name="Berendsen E.M."/>
            <person name="Wells-Bennik M.H."/>
            <person name="Krawcyk A.O."/>
            <person name="De Jong A."/>
            <person name="Holsappel S."/>
            <person name="Eijlander R.T."/>
            <person name="Kuipers O.P."/>
        </authorList>
    </citation>
    <scope>NUCLEOTIDE SEQUENCE [LARGE SCALE GENOMIC DNA]</scope>
    <source>
        <strain evidence="7 8">B4099</strain>
    </source>
</reference>
<dbReference type="PANTHER" id="PTHR37422:SF13">
    <property type="entry name" value="LIPOPOLYSACCHARIDE BIOSYNTHESIS PROTEIN PA4999-RELATED"/>
    <property type="match status" value="1"/>
</dbReference>
<keyword evidence="2 5" id="KW-0812">Transmembrane</keyword>
<evidence type="ECO:0000259" key="6">
    <source>
        <dbReference type="Pfam" id="PF04932"/>
    </source>
</evidence>
<protein>
    <recommendedName>
        <fullName evidence="6">O-antigen ligase-related domain-containing protein</fullName>
    </recommendedName>
</protein>
<dbReference type="PATRIC" id="fig|1398.25.peg.3725"/>
<dbReference type="AlphaFoldDB" id="A0A150KBS7"/>
<sequence>MKISLEINLRNIIIFISSIIVMFFGNLITNYTIDPETIKNKWLVEFILAIILIFYTINIKFSKQKLLFVFMWELFVFCIFFSKLLNESFNFFELIFYSICIPLTFFSFKIKKYKNILLFAFIISILPFFYLLRPESLGTGNNNLGIMFSIGGIASLNFLRNIRINNKLFYMFILFYTVVIYLTRSRTSLIAFIIVALIYFISILLRKELNFYSYFKKISLMLFTLIITFYLVNKFFISLLFGKWNGTSNDITSGREEFWSDTVENGMTYFGNGENYFLKYNVRDAHNIFFQILGDYGLISLIFFLLIFIFIVYKLVKTKKIEYLCFFCGFFILGCAENLFFINSRLISIHLIFFMYLGCLIEEKNKDKIKNKSSINKNKITLTRLSKIRAVRRKIWIKEKQV</sequence>
<evidence type="ECO:0000256" key="3">
    <source>
        <dbReference type="ARBA" id="ARBA00022989"/>
    </source>
</evidence>
<organism evidence="7 8">
    <name type="scientific">Heyndrickxia coagulans</name>
    <name type="common">Weizmannia coagulans</name>
    <dbReference type="NCBI Taxonomy" id="1398"/>
    <lineage>
        <taxon>Bacteria</taxon>
        <taxon>Bacillati</taxon>
        <taxon>Bacillota</taxon>
        <taxon>Bacilli</taxon>
        <taxon>Bacillales</taxon>
        <taxon>Bacillaceae</taxon>
        <taxon>Heyndrickxia</taxon>
    </lineage>
</organism>
<dbReference type="GO" id="GO:0016020">
    <property type="term" value="C:membrane"/>
    <property type="evidence" value="ECO:0007669"/>
    <property type="project" value="UniProtKB-SubCell"/>
</dbReference>
<evidence type="ECO:0000256" key="2">
    <source>
        <dbReference type="ARBA" id="ARBA00022692"/>
    </source>
</evidence>
<dbReference type="PANTHER" id="PTHR37422">
    <property type="entry name" value="TEICHURONIC ACID BIOSYNTHESIS PROTEIN TUAE"/>
    <property type="match status" value="1"/>
</dbReference>
<dbReference type="EMBL" id="LQYI01000075">
    <property type="protein sequence ID" value="KYC67055.1"/>
    <property type="molecule type" value="Genomic_DNA"/>
</dbReference>
<feature type="transmembrane region" description="Helical" evidence="5">
    <location>
        <begin position="91"/>
        <end position="108"/>
    </location>
</feature>
<comment type="subcellular location">
    <subcellularLocation>
        <location evidence="1">Membrane</location>
        <topology evidence="1">Multi-pass membrane protein</topology>
    </subcellularLocation>
</comment>
<feature type="transmembrane region" description="Helical" evidence="5">
    <location>
        <begin position="12"/>
        <end position="30"/>
    </location>
</feature>
<feature type="transmembrane region" description="Helical" evidence="5">
    <location>
        <begin position="323"/>
        <end position="341"/>
    </location>
</feature>
<feature type="transmembrane region" description="Helical" evidence="5">
    <location>
        <begin position="115"/>
        <end position="132"/>
    </location>
</feature>
<feature type="transmembrane region" description="Helical" evidence="5">
    <location>
        <begin position="144"/>
        <end position="160"/>
    </location>
</feature>
<feature type="transmembrane region" description="Helical" evidence="5">
    <location>
        <begin position="218"/>
        <end position="241"/>
    </location>
</feature>
<feature type="transmembrane region" description="Helical" evidence="5">
    <location>
        <begin position="347"/>
        <end position="363"/>
    </location>
</feature>
<feature type="transmembrane region" description="Helical" evidence="5">
    <location>
        <begin position="42"/>
        <end position="59"/>
    </location>
</feature>
<feature type="transmembrane region" description="Helical" evidence="5">
    <location>
        <begin position="167"/>
        <end position="183"/>
    </location>
</feature>
<accession>A0A150KBS7</accession>
<evidence type="ECO:0000313" key="8">
    <source>
        <dbReference type="Proteomes" id="UP000075304"/>
    </source>
</evidence>
<proteinExistence type="predicted"/>
<evidence type="ECO:0000256" key="5">
    <source>
        <dbReference type="SAM" id="Phobius"/>
    </source>
</evidence>